<dbReference type="PROSITE" id="PS50157">
    <property type="entry name" value="ZINC_FINGER_C2H2_2"/>
    <property type="match status" value="1"/>
</dbReference>
<reference evidence="12" key="2">
    <citation type="submission" date="2023-06" db="EMBL/GenBank/DDBJ databases">
        <authorList>
            <person name="Ma L."/>
            <person name="Liu K.-W."/>
            <person name="Li Z."/>
            <person name="Hsiao Y.-Y."/>
            <person name="Qi Y."/>
            <person name="Fu T."/>
            <person name="Tang G."/>
            <person name="Zhang D."/>
            <person name="Sun W.-H."/>
            <person name="Liu D.-K."/>
            <person name="Li Y."/>
            <person name="Chen G.-Z."/>
            <person name="Liu X.-D."/>
            <person name="Liao X.-Y."/>
            <person name="Jiang Y.-T."/>
            <person name="Yu X."/>
            <person name="Hao Y."/>
            <person name="Huang J."/>
            <person name="Zhao X.-W."/>
            <person name="Ke S."/>
            <person name="Chen Y.-Y."/>
            <person name="Wu W.-L."/>
            <person name="Hsu J.-L."/>
            <person name="Lin Y.-F."/>
            <person name="Huang M.-D."/>
            <person name="Li C.-Y."/>
            <person name="Huang L."/>
            <person name="Wang Z.-W."/>
            <person name="Zhao X."/>
            <person name="Zhong W.-Y."/>
            <person name="Peng D.-H."/>
            <person name="Ahmad S."/>
            <person name="Lan S."/>
            <person name="Zhang J.-S."/>
            <person name="Tsai W.-C."/>
            <person name="Van De Peer Y."/>
            <person name="Liu Z.-J."/>
        </authorList>
    </citation>
    <scope>NUCLEOTIDE SEQUENCE</scope>
    <source>
        <strain evidence="12">SCP</strain>
        <tissue evidence="12">Leaves</tissue>
    </source>
</reference>
<dbReference type="InterPro" id="IPR036236">
    <property type="entry name" value="Znf_C2H2_sf"/>
</dbReference>
<dbReference type="GO" id="GO:0030154">
    <property type="term" value="P:cell differentiation"/>
    <property type="evidence" value="ECO:0007669"/>
    <property type="project" value="UniProtKB-KW"/>
</dbReference>
<feature type="compositionally biased region" description="Pro residues" evidence="9">
    <location>
        <begin position="171"/>
        <end position="182"/>
    </location>
</feature>
<evidence type="ECO:0000256" key="7">
    <source>
        <dbReference type="ARBA" id="ARBA00023242"/>
    </source>
</evidence>
<name>A0AAV9BUN4_ACOGR</name>
<dbReference type="GO" id="GO:0008270">
    <property type="term" value="F:zinc ion binding"/>
    <property type="evidence" value="ECO:0007669"/>
    <property type="project" value="UniProtKB-KW"/>
</dbReference>
<evidence type="ECO:0000259" key="11">
    <source>
        <dbReference type="PROSITE" id="PS50157"/>
    </source>
</evidence>
<evidence type="ECO:0000256" key="6">
    <source>
        <dbReference type="ARBA" id="ARBA00022833"/>
    </source>
</evidence>
<dbReference type="GO" id="GO:0005634">
    <property type="term" value="C:nucleus"/>
    <property type="evidence" value="ECO:0007669"/>
    <property type="project" value="UniProtKB-SubCell"/>
</dbReference>
<dbReference type="FunFam" id="3.30.160.60:FF:002425">
    <property type="entry name" value="Zinc finger protein STAMENLESS 1"/>
    <property type="match status" value="1"/>
</dbReference>
<dbReference type="GO" id="GO:0048440">
    <property type="term" value="P:carpel development"/>
    <property type="evidence" value="ECO:0007669"/>
    <property type="project" value="UniProtKB-ARBA"/>
</dbReference>
<dbReference type="EMBL" id="JAUJYN010000001">
    <property type="protein sequence ID" value="KAK1280184.1"/>
    <property type="molecule type" value="Genomic_DNA"/>
</dbReference>
<reference evidence="12" key="1">
    <citation type="journal article" date="2023" name="Nat. Commun.">
        <title>Diploid and tetraploid genomes of Acorus and the evolution of monocots.</title>
        <authorList>
            <person name="Ma L."/>
            <person name="Liu K.W."/>
            <person name="Li Z."/>
            <person name="Hsiao Y.Y."/>
            <person name="Qi Y."/>
            <person name="Fu T."/>
            <person name="Tang G.D."/>
            <person name="Zhang D."/>
            <person name="Sun W.H."/>
            <person name="Liu D.K."/>
            <person name="Li Y."/>
            <person name="Chen G.Z."/>
            <person name="Liu X.D."/>
            <person name="Liao X.Y."/>
            <person name="Jiang Y.T."/>
            <person name="Yu X."/>
            <person name="Hao Y."/>
            <person name="Huang J."/>
            <person name="Zhao X.W."/>
            <person name="Ke S."/>
            <person name="Chen Y.Y."/>
            <person name="Wu W.L."/>
            <person name="Hsu J.L."/>
            <person name="Lin Y.F."/>
            <person name="Huang M.D."/>
            <person name="Li C.Y."/>
            <person name="Huang L."/>
            <person name="Wang Z.W."/>
            <person name="Zhao X."/>
            <person name="Zhong W.Y."/>
            <person name="Peng D.H."/>
            <person name="Ahmad S."/>
            <person name="Lan S."/>
            <person name="Zhang J.S."/>
            <person name="Tsai W.C."/>
            <person name="Van de Peer Y."/>
            <person name="Liu Z.J."/>
        </authorList>
    </citation>
    <scope>NUCLEOTIDE SEQUENCE</scope>
    <source>
        <strain evidence="12">SCP</strain>
    </source>
</reference>
<dbReference type="InterPro" id="IPR045320">
    <property type="entry name" value="JAGGED/SL1-like"/>
</dbReference>
<evidence type="ECO:0000256" key="2">
    <source>
        <dbReference type="ARBA" id="ARBA00022473"/>
    </source>
</evidence>
<comment type="caution">
    <text evidence="12">The sequence shown here is derived from an EMBL/GenBank/DDBJ whole genome shotgun (WGS) entry which is preliminary data.</text>
</comment>
<feature type="region of interest" description="Disordered" evidence="9">
    <location>
        <begin position="168"/>
        <end position="202"/>
    </location>
</feature>
<feature type="region of interest" description="Disordered" evidence="9">
    <location>
        <begin position="45"/>
        <end position="78"/>
    </location>
</feature>
<evidence type="ECO:0000256" key="4">
    <source>
        <dbReference type="ARBA" id="ARBA00022771"/>
    </source>
</evidence>
<evidence type="ECO:0000256" key="1">
    <source>
        <dbReference type="ARBA" id="ARBA00004123"/>
    </source>
</evidence>
<accession>A0AAV9BUN4</accession>
<feature type="domain" description="C2H2-type" evidence="11">
    <location>
        <begin position="83"/>
        <end position="110"/>
    </location>
</feature>
<dbReference type="GO" id="GO:0048443">
    <property type="term" value="P:stamen development"/>
    <property type="evidence" value="ECO:0007669"/>
    <property type="project" value="UniProtKB-ARBA"/>
</dbReference>
<keyword evidence="4 8" id="KW-0863">Zinc-finger</keyword>
<keyword evidence="6" id="KW-0862">Zinc</keyword>
<evidence type="ECO:0000256" key="5">
    <source>
        <dbReference type="ARBA" id="ARBA00022782"/>
    </source>
</evidence>
<evidence type="ECO:0000256" key="8">
    <source>
        <dbReference type="PROSITE-ProRule" id="PRU00042"/>
    </source>
</evidence>
<keyword evidence="13" id="KW-1185">Reference proteome</keyword>
<evidence type="ECO:0000313" key="13">
    <source>
        <dbReference type="Proteomes" id="UP001179952"/>
    </source>
</evidence>
<keyword evidence="2" id="KW-0217">Developmental protein</keyword>
<keyword evidence="7" id="KW-0539">Nucleus</keyword>
<evidence type="ECO:0000256" key="3">
    <source>
        <dbReference type="ARBA" id="ARBA00022723"/>
    </source>
</evidence>
<comment type="subcellular location">
    <subcellularLocation>
        <location evidence="1">Nucleus</location>
    </subcellularLocation>
</comment>
<dbReference type="PROSITE" id="PS00028">
    <property type="entry name" value="ZINC_FINGER_C2H2_1"/>
    <property type="match status" value="1"/>
</dbReference>
<feature type="chain" id="PRO_5043350556" evidence="10">
    <location>
        <begin position="29"/>
        <end position="265"/>
    </location>
</feature>
<keyword evidence="5" id="KW-0221">Differentiation</keyword>
<dbReference type="GO" id="GO:0003700">
    <property type="term" value="F:DNA-binding transcription factor activity"/>
    <property type="evidence" value="ECO:0007669"/>
    <property type="project" value="InterPro"/>
</dbReference>
<organism evidence="12 13">
    <name type="scientific">Acorus gramineus</name>
    <name type="common">Dwarf sweet flag</name>
    <dbReference type="NCBI Taxonomy" id="55184"/>
    <lineage>
        <taxon>Eukaryota</taxon>
        <taxon>Viridiplantae</taxon>
        <taxon>Streptophyta</taxon>
        <taxon>Embryophyta</taxon>
        <taxon>Tracheophyta</taxon>
        <taxon>Spermatophyta</taxon>
        <taxon>Magnoliopsida</taxon>
        <taxon>Liliopsida</taxon>
        <taxon>Acoraceae</taxon>
        <taxon>Acorus</taxon>
    </lineage>
</organism>
<proteinExistence type="predicted"/>
<dbReference type="PANTHER" id="PTHR45730">
    <property type="entry name" value="ZINC FINGER PROTEIN JAGGED"/>
    <property type="match status" value="1"/>
</dbReference>
<dbReference type="Proteomes" id="UP001179952">
    <property type="component" value="Unassembled WGS sequence"/>
</dbReference>
<gene>
    <name evidence="12" type="ORF">QJS04_geneDACA003028</name>
</gene>
<evidence type="ECO:0000313" key="12">
    <source>
        <dbReference type="EMBL" id="KAK1280184.1"/>
    </source>
</evidence>
<feature type="compositionally biased region" description="Polar residues" evidence="9">
    <location>
        <begin position="54"/>
        <end position="64"/>
    </location>
</feature>
<feature type="signal peptide" evidence="10">
    <location>
        <begin position="1"/>
        <end position="28"/>
    </location>
</feature>
<protein>
    <submittedName>
        <fullName evidence="12">Zinc finger protein STAMENLESS 1</fullName>
    </submittedName>
</protein>
<evidence type="ECO:0000256" key="10">
    <source>
        <dbReference type="SAM" id="SignalP"/>
    </source>
</evidence>
<dbReference type="InterPro" id="IPR013087">
    <property type="entry name" value="Znf_C2H2_type"/>
</dbReference>
<keyword evidence="10" id="KW-0732">Signal</keyword>
<keyword evidence="3" id="KW-0479">Metal-binding</keyword>
<evidence type="ECO:0000256" key="9">
    <source>
        <dbReference type="SAM" id="MobiDB-lite"/>
    </source>
</evidence>
<dbReference type="Gene3D" id="3.30.160.60">
    <property type="entry name" value="Classic Zinc Finger"/>
    <property type="match status" value="1"/>
</dbReference>
<sequence length="265" mass="29676">MGIQISEIYLIFIRIFFSLFYSFRRSEGNPLDLNNLPQEYSERWREGKQRLEESSSPTTASTDTIGIKNNKRSGGKDEPGKVYQCRFCSLKFCKSQALGGHMNRHRQERETETLNRARQLVFGTESLATAPGSFVGFGGAHSMSSSRYYNRDQCLNLRPVYPRIPLASPSSMPPQLPPPPLQPFLYTSNSQHLPNPPPPPPMNTDYLVGHIFTANSHCPPSNLNHQTELNYTCVGAIGDANQGNRRDGIDGEISDMLYQSRSGTS</sequence>
<dbReference type="PANTHER" id="PTHR45730:SF32">
    <property type="entry name" value="ZINC FINGER PROTEIN JAGGED"/>
    <property type="match status" value="1"/>
</dbReference>
<dbReference type="AlphaFoldDB" id="A0AAV9BUN4"/>
<dbReference type="SUPFAM" id="SSF57667">
    <property type="entry name" value="beta-beta-alpha zinc fingers"/>
    <property type="match status" value="1"/>
</dbReference>